<dbReference type="EMBL" id="MK072297">
    <property type="protein sequence ID" value="AYV81712.1"/>
    <property type="molecule type" value="Genomic_DNA"/>
</dbReference>
<protein>
    <submittedName>
        <fullName evidence="1">Uncharacterized protein</fullName>
    </submittedName>
</protein>
<proteinExistence type="predicted"/>
<organism evidence="1">
    <name type="scientific">Harvfovirus sp</name>
    <dbReference type="NCBI Taxonomy" id="2487768"/>
    <lineage>
        <taxon>Viruses</taxon>
        <taxon>Varidnaviria</taxon>
        <taxon>Bamfordvirae</taxon>
        <taxon>Nucleocytoviricota</taxon>
        <taxon>Megaviricetes</taxon>
        <taxon>Imitervirales</taxon>
        <taxon>Mimiviridae</taxon>
        <taxon>Klosneuvirinae</taxon>
    </lineage>
</organism>
<feature type="non-terminal residue" evidence="1">
    <location>
        <position position="1"/>
    </location>
</feature>
<evidence type="ECO:0000313" key="1">
    <source>
        <dbReference type="EMBL" id="AYV81712.1"/>
    </source>
</evidence>
<sequence>LVSKIDSEWVDEFEPKRIIRQYPIKDHFEVDKRALYYMAKYGIDTTRGGSFQKPVLTYDQKNY</sequence>
<accession>A0A3G5A3B7</accession>
<name>A0A3G5A3B7_9VIRU</name>
<gene>
    <name evidence="1" type="ORF">Harvfovirus55_1</name>
</gene>
<reference evidence="1" key="1">
    <citation type="submission" date="2018-10" db="EMBL/GenBank/DDBJ databases">
        <title>Hidden diversity of soil giant viruses.</title>
        <authorList>
            <person name="Schulz F."/>
            <person name="Alteio L."/>
            <person name="Goudeau D."/>
            <person name="Ryan E.M."/>
            <person name="Malmstrom R.R."/>
            <person name="Blanchard J."/>
            <person name="Woyke T."/>
        </authorList>
    </citation>
    <scope>NUCLEOTIDE SEQUENCE</scope>
    <source>
        <strain evidence="1">HAV1</strain>
    </source>
</reference>